<name>A0A6P7XAN7_9AMPH</name>
<feature type="domain" description="C2H2-type" evidence="10">
    <location>
        <begin position="415"/>
        <end position="442"/>
    </location>
</feature>
<feature type="domain" description="C2H2-type" evidence="10">
    <location>
        <begin position="527"/>
        <end position="554"/>
    </location>
</feature>
<dbReference type="OrthoDB" id="9029876at2759"/>
<dbReference type="FunFam" id="3.30.160.60:FF:002343">
    <property type="entry name" value="Zinc finger protein 33A"/>
    <property type="match status" value="3"/>
</dbReference>
<dbReference type="CDD" id="cd07765">
    <property type="entry name" value="KRAB_A-box"/>
    <property type="match status" value="1"/>
</dbReference>
<gene>
    <name evidence="13" type="primary">LOC115463760</name>
</gene>
<dbReference type="FunFam" id="3.30.160.60:FF:000038">
    <property type="entry name" value="Zinc finger protein 624"/>
    <property type="match status" value="1"/>
</dbReference>
<keyword evidence="12" id="KW-1185">Reference proteome</keyword>
<dbReference type="GO" id="GO:0008270">
    <property type="term" value="F:zinc ion binding"/>
    <property type="evidence" value="ECO:0007669"/>
    <property type="project" value="UniProtKB-KW"/>
</dbReference>
<feature type="domain" description="C2H2-type" evidence="10">
    <location>
        <begin position="387"/>
        <end position="414"/>
    </location>
</feature>
<dbReference type="GO" id="GO:0000981">
    <property type="term" value="F:DNA-binding transcription factor activity, RNA polymerase II-specific"/>
    <property type="evidence" value="ECO:0007669"/>
    <property type="project" value="TreeGrafter"/>
</dbReference>
<dbReference type="InterPro" id="IPR001909">
    <property type="entry name" value="KRAB"/>
</dbReference>
<evidence type="ECO:0000256" key="6">
    <source>
        <dbReference type="ARBA" id="ARBA00023125"/>
    </source>
</evidence>
<evidence type="ECO:0000259" key="10">
    <source>
        <dbReference type="PROSITE" id="PS50157"/>
    </source>
</evidence>
<evidence type="ECO:0000256" key="7">
    <source>
        <dbReference type="ARBA" id="ARBA00023242"/>
    </source>
</evidence>
<evidence type="ECO:0000256" key="3">
    <source>
        <dbReference type="ARBA" id="ARBA00022737"/>
    </source>
</evidence>
<keyword evidence="7" id="KW-0539">Nucleus</keyword>
<dbReference type="FunFam" id="3.30.160.60:FF:000739">
    <property type="entry name" value="Zgc:171418 protein"/>
    <property type="match status" value="2"/>
</dbReference>
<dbReference type="RefSeq" id="XP_030050371.1">
    <property type="nucleotide sequence ID" value="XM_030194511.1"/>
</dbReference>
<dbReference type="PROSITE" id="PS00028">
    <property type="entry name" value="ZINC_FINGER_C2H2_1"/>
    <property type="match status" value="12"/>
</dbReference>
<dbReference type="FunFam" id="3.30.160.60:FF:000414">
    <property type="entry name" value="Zinc finger protein 398"/>
    <property type="match status" value="1"/>
</dbReference>
<keyword evidence="6" id="KW-0238">DNA-binding</keyword>
<dbReference type="Gene3D" id="3.30.160.60">
    <property type="entry name" value="Classic Zinc Finger"/>
    <property type="match status" value="12"/>
</dbReference>
<dbReference type="GO" id="GO:0000978">
    <property type="term" value="F:RNA polymerase II cis-regulatory region sequence-specific DNA binding"/>
    <property type="evidence" value="ECO:0007669"/>
    <property type="project" value="TreeGrafter"/>
</dbReference>
<dbReference type="SMART" id="SM00355">
    <property type="entry name" value="ZnF_C2H2"/>
    <property type="match status" value="12"/>
</dbReference>
<dbReference type="Proteomes" id="UP000515156">
    <property type="component" value="Chromosome 2"/>
</dbReference>
<keyword evidence="2" id="KW-0479">Metal-binding</keyword>
<dbReference type="SMART" id="SM00349">
    <property type="entry name" value="KRAB"/>
    <property type="match status" value="1"/>
</dbReference>
<feature type="domain" description="C2H2-type" evidence="10">
    <location>
        <begin position="611"/>
        <end position="638"/>
    </location>
</feature>
<dbReference type="PROSITE" id="PS50157">
    <property type="entry name" value="ZINC_FINGER_C2H2_2"/>
    <property type="match status" value="12"/>
</dbReference>
<dbReference type="GeneID" id="115463760"/>
<sequence>MSALVFDQASVMFSDVAAYFLEAEWNILGEWQKELYKKVIMEIHRFLISQGYSILNPDVIFKIKKEDEKYFTQHCEWERKENMNDLRMNLPIVTSVFSLSVKQEEDLPFVDHPESETSKQINLPVIGSLDVKPDIVIRFIDEDLRTEPQGSEERVNLPSVGLCEKLHEIDDGFRNNSKRMRMCHGQQWKHKKSLKNSPNPSIDFDGRINSVTLTRVKDIVQKGERSNSQERNSNYSPRLVQTEDLKQEQRDFKSADTQELMFIADSHFVEHNIPRLETEVHDCRAKHKTNPFDDTTNQDKPFKCSECDKCFTRKASLQLHRMIHAGDKPFKCSECDKSFCQKSELQRHNKMAHVEDKPFKCSECDKCFSQKRDLERHKITHTGDKPFKCSECDKCYRRKAHLQLHKMTHTGHKPFKCSECDKSFCQKSELQRHKMAHVGDKPFKCSECDKCFSQKRDLERHKITHTGDKPFKCSECDKCYRRKADLQLHTMNHTGNKPFKCSECDKCFSQKRDLQRHKMSHSGEKPFKCFDCNKCFSRKAHLQLHKMTHTGHKPFKCSECDKSFCQKSELQRHEMIHMGDKPFKCSECDKCFTRKASLQLHRMTHAGDKPFKCSECGKGFSGKRDLQRHEMIHMGDKPFKCSE</sequence>
<comment type="subcellular location">
    <subcellularLocation>
        <location evidence="1">Nucleus</location>
    </subcellularLocation>
</comment>
<feature type="region of interest" description="Disordered" evidence="9">
    <location>
        <begin position="187"/>
        <end position="206"/>
    </location>
</feature>
<protein>
    <submittedName>
        <fullName evidence="13">Gastrula zinc finger protein XlCGF26.1-like isoform X1</fullName>
    </submittedName>
</protein>
<feature type="domain" description="KRAB" evidence="11">
    <location>
        <begin position="11"/>
        <end position="82"/>
    </location>
</feature>
<evidence type="ECO:0000313" key="13">
    <source>
        <dbReference type="RefSeq" id="XP_030050371.1"/>
    </source>
</evidence>
<dbReference type="InParanoid" id="A0A6P7XAN7"/>
<feature type="domain" description="C2H2-type" evidence="10">
    <location>
        <begin position="555"/>
        <end position="582"/>
    </location>
</feature>
<feature type="domain" description="C2H2-type" evidence="10">
    <location>
        <begin position="330"/>
        <end position="358"/>
    </location>
</feature>
<dbReference type="Pfam" id="PF01352">
    <property type="entry name" value="KRAB"/>
    <property type="match status" value="1"/>
</dbReference>
<dbReference type="InterPro" id="IPR013087">
    <property type="entry name" value="Znf_C2H2_type"/>
</dbReference>
<feature type="domain" description="C2H2-type" evidence="10">
    <location>
        <begin position="302"/>
        <end position="329"/>
    </location>
</feature>
<evidence type="ECO:0000256" key="2">
    <source>
        <dbReference type="ARBA" id="ARBA00022723"/>
    </source>
</evidence>
<dbReference type="AlphaFoldDB" id="A0A6P7XAN7"/>
<feature type="domain" description="C2H2-type" evidence="10">
    <location>
        <begin position="583"/>
        <end position="610"/>
    </location>
</feature>
<evidence type="ECO:0000256" key="5">
    <source>
        <dbReference type="ARBA" id="ARBA00022833"/>
    </source>
</evidence>
<feature type="domain" description="C2H2-type" evidence="10">
    <location>
        <begin position="359"/>
        <end position="386"/>
    </location>
</feature>
<feature type="domain" description="C2H2-type" evidence="10">
    <location>
        <begin position="443"/>
        <end position="470"/>
    </location>
</feature>
<evidence type="ECO:0000256" key="4">
    <source>
        <dbReference type="ARBA" id="ARBA00022771"/>
    </source>
</evidence>
<dbReference type="FunFam" id="3.30.160.60:FF:000690">
    <property type="entry name" value="Zinc finger protein 354C"/>
    <property type="match status" value="1"/>
</dbReference>
<feature type="domain" description="C2H2-type" evidence="10">
    <location>
        <begin position="499"/>
        <end position="526"/>
    </location>
</feature>
<organism evidence="12 13">
    <name type="scientific">Microcaecilia unicolor</name>
    <dbReference type="NCBI Taxonomy" id="1415580"/>
    <lineage>
        <taxon>Eukaryota</taxon>
        <taxon>Metazoa</taxon>
        <taxon>Chordata</taxon>
        <taxon>Craniata</taxon>
        <taxon>Vertebrata</taxon>
        <taxon>Euteleostomi</taxon>
        <taxon>Amphibia</taxon>
        <taxon>Gymnophiona</taxon>
        <taxon>Siphonopidae</taxon>
        <taxon>Microcaecilia</taxon>
    </lineage>
</organism>
<feature type="region of interest" description="Disordered" evidence="9">
    <location>
        <begin position="219"/>
        <end position="251"/>
    </location>
</feature>
<dbReference type="FunFam" id="3.30.160.60:FF:000358">
    <property type="entry name" value="zinc finger protein 24"/>
    <property type="match status" value="4"/>
</dbReference>
<dbReference type="PANTHER" id="PTHR23226:SF416">
    <property type="entry name" value="FI01424P"/>
    <property type="match status" value="1"/>
</dbReference>
<evidence type="ECO:0000259" key="11">
    <source>
        <dbReference type="PROSITE" id="PS50805"/>
    </source>
</evidence>
<dbReference type="PANTHER" id="PTHR23226">
    <property type="entry name" value="ZINC FINGER AND SCAN DOMAIN-CONTAINING"/>
    <property type="match status" value="1"/>
</dbReference>
<dbReference type="SUPFAM" id="SSF57667">
    <property type="entry name" value="beta-beta-alpha zinc fingers"/>
    <property type="match status" value="6"/>
</dbReference>
<reference evidence="13" key="1">
    <citation type="submission" date="2025-08" db="UniProtKB">
        <authorList>
            <consortium name="RefSeq"/>
        </authorList>
    </citation>
    <scope>IDENTIFICATION</scope>
</reference>
<dbReference type="InterPro" id="IPR036236">
    <property type="entry name" value="Znf_C2H2_sf"/>
</dbReference>
<dbReference type="Pfam" id="PF00096">
    <property type="entry name" value="zf-C2H2"/>
    <property type="match status" value="12"/>
</dbReference>
<dbReference type="PROSITE" id="PS50805">
    <property type="entry name" value="KRAB"/>
    <property type="match status" value="1"/>
</dbReference>
<evidence type="ECO:0000256" key="8">
    <source>
        <dbReference type="PROSITE-ProRule" id="PRU00042"/>
    </source>
</evidence>
<keyword evidence="3" id="KW-0677">Repeat</keyword>
<evidence type="ECO:0000256" key="9">
    <source>
        <dbReference type="SAM" id="MobiDB-lite"/>
    </source>
</evidence>
<feature type="compositionally biased region" description="Basic and acidic residues" evidence="9">
    <location>
        <begin position="219"/>
        <end position="228"/>
    </location>
</feature>
<dbReference type="GO" id="GO:0005634">
    <property type="term" value="C:nucleus"/>
    <property type="evidence" value="ECO:0007669"/>
    <property type="project" value="UniProtKB-SubCell"/>
</dbReference>
<feature type="compositionally biased region" description="Basic and acidic residues" evidence="9">
    <location>
        <begin position="241"/>
        <end position="251"/>
    </location>
</feature>
<proteinExistence type="predicted"/>
<dbReference type="KEGG" id="muo:115463760"/>
<dbReference type="InterPro" id="IPR036051">
    <property type="entry name" value="KRAB_dom_sf"/>
</dbReference>
<evidence type="ECO:0000313" key="12">
    <source>
        <dbReference type="Proteomes" id="UP000515156"/>
    </source>
</evidence>
<feature type="domain" description="C2H2-type" evidence="10">
    <location>
        <begin position="471"/>
        <end position="498"/>
    </location>
</feature>
<evidence type="ECO:0000256" key="1">
    <source>
        <dbReference type="ARBA" id="ARBA00004123"/>
    </source>
</evidence>
<keyword evidence="4 8" id="KW-0863">Zinc-finger</keyword>
<accession>A0A6P7XAN7</accession>
<dbReference type="SUPFAM" id="SSF109640">
    <property type="entry name" value="KRAB domain (Kruppel-associated box)"/>
    <property type="match status" value="1"/>
</dbReference>
<dbReference type="Gene3D" id="6.10.140.140">
    <property type="match status" value="1"/>
</dbReference>
<keyword evidence="5" id="KW-0862">Zinc</keyword>